<keyword evidence="2" id="KW-1185">Reference proteome</keyword>
<protein>
    <submittedName>
        <fullName evidence="1">Uncharacterized protein</fullName>
    </submittedName>
</protein>
<reference evidence="1" key="1">
    <citation type="journal article" date="2019" name="bioRxiv">
        <title>The Genome of the Zebra Mussel, Dreissena polymorpha: A Resource for Invasive Species Research.</title>
        <authorList>
            <person name="McCartney M.A."/>
            <person name="Auch B."/>
            <person name="Kono T."/>
            <person name="Mallez S."/>
            <person name="Zhang Y."/>
            <person name="Obille A."/>
            <person name="Becker A."/>
            <person name="Abrahante J.E."/>
            <person name="Garbe J."/>
            <person name="Badalamenti J.P."/>
            <person name="Herman A."/>
            <person name="Mangelson H."/>
            <person name="Liachko I."/>
            <person name="Sullivan S."/>
            <person name="Sone E.D."/>
            <person name="Koren S."/>
            <person name="Silverstein K.A.T."/>
            <person name="Beckman K.B."/>
            <person name="Gohl D.M."/>
        </authorList>
    </citation>
    <scope>NUCLEOTIDE SEQUENCE</scope>
    <source>
        <strain evidence="1">Duluth1</strain>
        <tissue evidence="1">Whole animal</tissue>
    </source>
</reference>
<name>A0A9D4RS47_DREPO</name>
<organism evidence="1 2">
    <name type="scientific">Dreissena polymorpha</name>
    <name type="common">Zebra mussel</name>
    <name type="synonym">Mytilus polymorpha</name>
    <dbReference type="NCBI Taxonomy" id="45954"/>
    <lineage>
        <taxon>Eukaryota</taxon>
        <taxon>Metazoa</taxon>
        <taxon>Spiralia</taxon>
        <taxon>Lophotrochozoa</taxon>
        <taxon>Mollusca</taxon>
        <taxon>Bivalvia</taxon>
        <taxon>Autobranchia</taxon>
        <taxon>Heteroconchia</taxon>
        <taxon>Euheterodonta</taxon>
        <taxon>Imparidentia</taxon>
        <taxon>Neoheterodontei</taxon>
        <taxon>Myida</taxon>
        <taxon>Dreissenoidea</taxon>
        <taxon>Dreissenidae</taxon>
        <taxon>Dreissena</taxon>
    </lineage>
</organism>
<comment type="caution">
    <text evidence="1">The sequence shown here is derived from an EMBL/GenBank/DDBJ whole genome shotgun (WGS) entry which is preliminary data.</text>
</comment>
<accession>A0A9D4RS47</accession>
<dbReference type="EMBL" id="JAIWYP010000001">
    <property type="protein sequence ID" value="KAH3876632.1"/>
    <property type="molecule type" value="Genomic_DNA"/>
</dbReference>
<evidence type="ECO:0000313" key="1">
    <source>
        <dbReference type="EMBL" id="KAH3876632.1"/>
    </source>
</evidence>
<dbReference type="Proteomes" id="UP000828390">
    <property type="component" value="Unassembled WGS sequence"/>
</dbReference>
<proteinExistence type="predicted"/>
<gene>
    <name evidence="1" type="ORF">DPMN_000479</name>
</gene>
<dbReference type="AlphaFoldDB" id="A0A9D4RS47"/>
<reference evidence="1" key="2">
    <citation type="submission" date="2020-11" db="EMBL/GenBank/DDBJ databases">
        <authorList>
            <person name="McCartney M.A."/>
            <person name="Auch B."/>
            <person name="Kono T."/>
            <person name="Mallez S."/>
            <person name="Becker A."/>
            <person name="Gohl D.M."/>
            <person name="Silverstein K.A.T."/>
            <person name="Koren S."/>
            <person name="Bechman K.B."/>
            <person name="Herman A."/>
            <person name="Abrahante J.E."/>
            <person name="Garbe J."/>
        </authorList>
    </citation>
    <scope>NUCLEOTIDE SEQUENCE</scope>
    <source>
        <strain evidence="1">Duluth1</strain>
        <tissue evidence="1">Whole animal</tissue>
    </source>
</reference>
<evidence type="ECO:0000313" key="2">
    <source>
        <dbReference type="Proteomes" id="UP000828390"/>
    </source>
</evidence>
<sequence length="58" mass="6753">MAEAGALLEERPLNVEVRVDVSQHANPLFLQRGYRVVQVWNREKHNYYRGTSDMIGTH</sequence>